<keyword evidence="4 8" id="KW-0812">Transmembrane</keyword>
<evidence type="ECO:0008006" key="11">
    <source>
        <dbReference type="Google" id="ProtNLM"/>
    </source>
</evidence>
<evidence type="ECO:0000256" key="4">
    <source>
        <dbReference type="ARBA" id="ARBA00022692"/>
    </source>
</evidence>
<evidence type="ECO:0000256" key="8">
    <source>
        <dbReference type="SAM" id="Phobius"/>
    </source>
</evidence>
<dbReference type="RefSeq" id="WP_083086299.1">
    <property type="nucleotide sequence ID" value="NZ_AP022583.1"/>
</dbReference>
<evidence type="ECO:0000256" key="1">
    <source>
        <dbReference type="ARBA" id="ARBA00004236"/>
    </source>
</evidence>
<evidence type="ECO:0000256" key="6">
    <source>
        <dbReference type="ARBA" id="ARBA00023136"/>
    </source>
</evidence>
<dbReference type="InterPro" id="IPR008693">
    <property type="entry name" value="MmpS"/>
</dbReference>
<keyword evidence="10" id="KW-1185">Reference proteome</keyword>
<comment type="similarity">
    <text evidence="2">Belongs to the MmpS family.</text>
</comment>
<accession>A0ABX3T902</accession>
<keyword evidence="3" id="KW-1003">Cell membrane</keyword>
<organism evidence="9 10">
    <name type="scientific">Mycobacterium noviomagense</name>
    <dbReference type="NCBI Taxonomy" id="459858"/>
    <lineage>
        <taxon>Bacteria</taxon>
        <taxon>Bacillati</taxon>
        <taxon>Actinomycetota</taxon>
        <taxon>Actinomycetes</taxon>
        <taxon>Mycobacteriales</taxon>
        <taxon>Mycobacteriaceae</taxon>
        <taxon>Mycobacterium</taxon>
    </lineage>
</organism>
<comment type="caution">
    <text evidence="9">The sequence shown here is derived from an EMBL/GenBank/DDBJ whole genome shotgun (WGS) entry which is preliminary data.</text>
</comment>
<name>A0ABX3T902_9MYCO</name>
<sequence>MISIIDHSDTNVHDYPDEEIYAGADHDAGVFDHRWRPIAAIAGVVLVLAVIATALILYGGDSTSTTATVGPPPTRHVIATPPPSIPTAAPPTSLPRETVTTLTPSAAPTTAPSPVPTVEPSPSSEASPPAVNPRTIVYSVTGTKQPFFDLVTVIYTDAQGLPQTDFDVSLPWSKTIVLNPGVQTKSVIATSLAGHLNCAINDAAGQTIAASTSNAMIATCAR</sequence>
<evidence type="ECO:0000313" key="10">
    <source>
        <dbReference type="Proteomes" id="UP000192374"/>
    </source>
</evidence>
<dbReference type="Pfam" id="PF05423">
    <property type="entry name" value="Mycobact_memb"/>
    <property type="match status" value="1"/>
</dbReference>
<evidence type="ECO:0000313" key="9">
    <source>
        <dbReference type="EMBL" id="ORB17105.1"/>
    </source>
</evidence>
<evidence type="ECO:0000256" key="7">
    <source>
        <dbReference type="SAM" id="MobiDB-lite"/>
    </source>
</evidence>
<feature type="compositionally biased region" description="Pro residues" evidence="7">
    <location>
        <begin position="70"/>
        <end position="93"/>
    </location>
</feature>
<feature type="compositionally biased region" description="Low complexity" evidence="7">
    <location>
        <begin position="98"/>
        <end position="110"/>
    </location>
</feature>
<dbReference type="InterPro" id="IPR038468">
    <property type="entry name" value="MmpS_C"/>
</dbReference>
<dbReference type="Proteomes" id="UP000192374">
    <property type="component" value="Unassembled WGS sequence"/>
</dbReference>
<gene>
    <name evidence="9" type="ORF">BST37_05215</name>
</gene>
<reference evidence="9 10" key="1">
    <citation type="submission" date="2017-02" db="EMBL/GenBank/DDBJ databases">
        <title>The new phylogeny of genus Mycobacterium.</title>
        <authorList>
            <person name="Tortoli E."/>
            <person name="Trovato A."/>
            <person name="Cirillo D.M."/>
        </authorList>
    </citation>
    <scope>NUCLEOTIDE SEQUENCE [LARGE SCALE GENOMIC DNA]</scope>
    <source>
        <strain evidence="9 10">DSM 45145</strain>
    </source>
</reference>
<dbReference type="Gene3D" id="2.60.40.2880">
    <property type="entry name" value="MmpS1-5, C-terminal soluble domain"/>
    <property type="match status" value="1"/>
</dbReference>
<feature type="compositionally biased region" description="Low complexity" evidence="7">
    <location>
        <begin position="120"/>
        <end position="129"/>
    </location>
</feature>
<feature type="region of interest" description="Disordered" evidence="7">
    <location>
        <begin position="63"/>
        <end position="131"/>
    </location>
</feature>
<evidence type="ECO:0000256" key="5">
    <source>
        <dbReference type="ARBA" id="ARBA00022989"/>
    </source>
</evidence>
<keyword evidence="6 8" id="KW-0472">Membrane</keyword>
<protein>
    <recommendedName>
        <fullName evidence="11">Transport accessory protein MmpS3</fullName>
    </recommendedName>
</protein>
<comment type="subcellular location">
    <subcellularLocation>
        <location evidence="1">Cell membrane</location>
    </subcellularLocation>
</comment>
<proteinExistence type="inferred from homology"/>
<feature type="transmembrane region" description="Helical" evidence="8">
    <location>
        <begin position="38"/>
        <end position="58"/>
    </location>
</feature>
<keyword evidence="5 8" id="KW-1133">Transmembrane helix</keyword>
<dbReference type="EMBL" id="MVIC01000005">
    <property type="protein sequence ID" value="ORB17105.1"/>
    <property type="molecule type" value="Genomic_DNA"/>
</dbReference>
<evidence type="ECO:0000256" key="3">
    <source>
        <dbReference type="ARBA" id="ARBA00022475"/>
    </source>
</evidence>
<evidence type="ECO:0000256" key="2">
    <source>
        <dbReference type="ARBA" id="ARBA00007531"/>
    </source>
</evidence>